<keyword evidence="7 12" id="KW-0220">Diaminopimelate biosynthesis</keyword>
<dbReference type="GO" id="GO:0019877">
    <property type="term" value="P:diaminopimelate biosynthetic process"/>
    <property type="evidence" value="ECO:0007669"/>
    <property type="project" value="UniProtKB-UniRule"/>
</dbReference>
<dbReference type="PROSITE" id="PS00665">
    <property type="entry name" value="DHDPS_1"/>
    <property type="match status" value="1"/>
</dbReference>
<feature type="active site" description="Schiff-base intermediate with substrate" evidence="12 14">
    <location>
        <position position="160"/>
    </location>
</feature>
<name>A0A410JV87_9BACT</name>
<protein>
    <recommendedName>
        <fullName evidence="4 12">4-hydroxy-tetrahydrodipicolinate synthase</fullName>
        <shortName evidence="12">HTPA synthase</shortName>
        <ecNumber evidence="4 12">4.3.3.7</ecNumber>
    </recommendedName>
</protein>
<gene>
    <name evidence="12" type="primary">dapA</name>
    <name evidence="17" type="ORF">EP073_01295</name>
</gene>
<evidence type="ECO:0000256" key="15">
    <source>
        <dbReference type="PIRSR" id="PIRSR001365-2"/>
    </source>
</evidence>
<dbReference type="EMBL" id="CP035108">
    <property type="protein sequence ID" value="QAR32083.1"/>
    <property type="molecule type" value="Genomic_DNA"/>
</dbReference>
<feature type="site" description="Part of a proton relay during catalysis" evidence="12 16">
    <location>
        <position position="43"/>
    </location>
</feature>
<dbReference type="NCBIfam" id="TIGR00674">
    <property type="entry name" value="dapA"/>
    <property type="match status" value="1"/>
</dbReference>
<keyword evidence="8 12" id="KW-0457">Lysine biosynthesis</keyword>
<dbReference type="InterPro" id="IPR013785">
    <property type="entry name" value="Aldolase_TIM"/>
</dbReference>
<evidence type="ECO:0000256" key="3">
    <source>
        <dbReference type="ARBA" id="ARBA00007592"/>
    </source>
</evidence>
<dbReference type="HAMAP" id="MF_00418">
    <property type="entry name" value="DapA"/>
    <property type="match status" value="1"/>
</dbReference>
<evidence type="ECO:0000313" key="17">
    <source>
        <dbReference type="EMBL" id="QAR32083.1"/>
    </source>
</evidence>
<dbReference type="InterPro" id="IPR005263">
    <property type="entry name" value="DapA"/>
</dbReference>
<evidence type="ECO:0000256" key="11">
    <source>
        <dbReference type="ARBA" id="ARBA00047836"/>
    </source>
</evidence>
<evidence type="ECO:0000256" key="1">
    <source>
        <dbReference type="ARBA" id="ARBA00003294"/>
    </source>
</evidence>
<evidence type="ECO:0000256" key="6">
    <source>
        <dbReference type="ARBA" id="ARBA00022605"/>
    </source>
</evidence>
<keyword evidence="6 12" id="KW-0028">Amino-acid biosynthesis</keyword>
<feature type="site" description="Part of a proton relay during catalysis" evidence="12">
    <location>
        <position position="106"/>
    </location>
</feature>
<comment type="subunit">
    <text evidence="12">Homotetramer; dimer of dimers.</text>
</comment>
<feature type="site" description="L-lysine inhibitor binding" evidence="16">
    <location>
        <position position="105"/>
    </location>
</feature>
<keyword evidence="10 12" id="KW-0704">Schiff base</keyword>
<accession>A0A410JV87</accession>
<proteinExistence type="inferred from homology"/>
<dbReference type="Proteomes" id="UP000287502">
    <property type="component" value="Chromosome"/>
</dbReference>
<dbReference type="AlphaFoldDB" id="A0A410JV87"/>
<dbReference type="Pfam" id="PF00701">
    <property type="entry name" value="DHDPS"/>
    <property type="match status" value="1"/>
</dbReference>
<evidence type="ECO:0000256" key="16">
    <source>
        <dbReference type="PIRSR" id="PIRSR001365-3"/>
    </source>
</evidence>
<dbReference type="PIRSF" id="PIRSF001365">
    <property type="entry name" value="DHDPS"/>
    <property type="match status" value="1"/>
</dbReference>
<dbReference type="SMART" id="SM01130">
    <property type="entry name" value="DHDPS"/>
    <property type="match status" value="1"/>
</dbReference>
<dbReference type="GO" id="GO:0005829">
    <property type="term" value="C:cytosol"/>
    <property type="evidence" value="ECO:0007669"/>
    <property type="project" value="TreeGrafter"/>
</dbReference>
<comment type="caution">
    <text evidence="12">Was originally thought to be a dihydrodipicolinate synthase (DHDPS), catalyzing the condensation of (S)-aspartate-beta-semialdehyde [(S)-ASA] and pyruvate to dihydrodipicolinate (DHDP). However, it was shown in E.coli that the product of the enzymatic reaction is not dihydrodipicolinate but in fact (4S)-4-hydroxy-2,3,4,5-tetrahydro-(2S)-dipicolinic acid (HTPA), and that the consecutive dehydration reaction leading to DHDP is not spontaneous but catalyzed by DapB.</text>
</comment>
<feature type="binding site" evidence="12 15">
    <location>
        <position position="44"/>
    </location>
    <ligand>
        <name>pyruvate</name>
        <dbReference type="ChEBI" id="CHEBI:15361"/>
    </ligand>
</feature>
<sequence>MFRGSFVAIATPMKNGKVDEESLRNLIEFQIESGTDGVVPCGTTGESATLTYEEHCRVIEIVIDQVKKRVPVVAGSGSNSTHESIFLTQHAQKAGADGALVITPYYNKPTQEGLYQHFKAIAESVKIPLLLYNVPGRTAVNVLPQTVIRLSKVDNIVGIKEASGSMDQAGEIIAGTDSSFALLSGEDSLTYPLYCIGAKGVISASTNVVAKDMGDMWDSFEKGDMETARKLHYKLLPVFKALFLETNPIPVKKALYLMGLAGDEIRLPLVPMTEEGTAKLRTALTNAGIKLTR</sequence>
<evidence type="ECO:0000256" key="8">
    <source>
        <dbReference type="ARBA" id="ARBA00023154"/>
    </source>
</evidence>
<organism evidence="17 18">
    <name type="scientific">Geovibrio thiophilus</name>
    <dbReference type="NCBI Taxonomy" id="139438"/>
    <lineage>
        <taxon>Bacteria</taxon>
        <taxon>Pseudomonadati</taxon>
        <taxon>Deferribacterota</taxon>
        <taxon>Deferribacteres</taxon>
        <taxon>Deferribacterales</taxon>
        <taxon>Geovibrionaceae</taxon>
        <taxon>Geovibrio</taxon>
    </lineage>
</organism>
<evidence type="ECO:0000256" key="14">
    <source>
        <dbReference type="PIRSR" id="PIRSR001365-1"/>
    </source>
</evidence>
<dbReference type="InterPro" id="IPR002220">
    <property type="entry name" value="DapA-like"/>
</dbReference>
<keyword evidence="9 12" id="KW-0456">Lyase</keyword>
<evidence type="ECO:0000256" key="13">
    <source>
        <dbReference type="PIRNR" id="PIRNR001365"/>
    </source>
</evidence>
<feature type="site" description="L-lysine inhibitor binding" evidence="16">
    <location>
        <position position="106"/>
    </location>
</feature>
<dbReference type="GO" id="GO:0009089">
    <property type="term" value="P:lysine biosynthetic process via diaminopimelate"/>
    <property type="evidence" value="ECO:0007669"/>
    <property type="project" value="UniProtKB-UniRule"/>
</dbReference>
<dbReference type="PRINTS" id="PR00146">
    <property type="entry name" value="DHPICSNTHASE"/>
</dbReference>
<evidence type="ECO:0000256" key="10">
    <source>
        <dbReference type="ARBA" id="ARBA00023270"/>
    </source>
</evidence>
<keyword evidence="18" id="KW-1185">Reference proteome</keyword>
<comment type="similarity">
    <text evidence="3 12 13">Belongs to the DapA family.</text>
</comment>
<evidence type="ECO:0000256" key="4">
    <source>
        <dbReference type="ARBA" id="ARBA00012086"/>
    </source>
</evidence>
<dbReference type="RefSeq" id="WP_128465370.1">
    <property type="nucleotide sequence ID" value="NZ_CP035108.1"/>
</dbReference>
<comment type="function">
    <text evidence="1 12">Catalyzes the condensation of (S)-aspartate-beta-semialdehyde [(S)-ASA] and pyruvate to 4-hydroxy-tetrahydrodipicolinate (HTPA).</text>
</comment>
<dbReference type="EC" id="4.3.3.7" evidence="4 12"/>
<feature type="binding site" evidence="12 15">
    <location>
        <position position="202"/>
    </location>
    <ligand>
        <name>pyruvate</name>
        <dbReference type="ChEBI" id="CHEBI:15361"/>
    </ligand>
</feature>
<dbReference type="PANTHER" id="PTHR12128">
    <property type="entry name" value="DIHYDRODIPICOLINATE SYNTHASE"/>
    <property type="match status" value="1"/>
</dbReference>
<feature type="site" description="L-lysine inhibitor binding; via carbonyl oxygen" evidence="16">
    <location>
        <position position="48"/>
    </location>
</feature>
<dbReference type="UniPathway" id="UPA00034">
    <property type="reaction ID" value="UER00017"/>
</dbReference>
<reference evidence="17 18" key="1">
    <citation type="submission" date="2019-01" db="EMBL/GenBank/DDBJ databases">
        <title>Geovibrio thiophilus DSM 11263, complete genome.</title>
        <authorList>
            <person name="Spring S."/>
            <person name="Bunk B."/>
            <person name="Sproer C."/>
        </authorList>
    </citation>
    <scope>NUCLEOTIDE SEQUENCE [LARGE SCALE GENOMIC DNA]</scope>
    <source>
        <strain evidence="17 18">DSM 11263</strain>
    </source>
</reference>
<dbReference type="Gene3D" id="3.20.20.70">
    <property type="entry name" value="Aldolase class I"/>
    <property type="match status" value="1"/>
</dbReference>
<keyword evidence="5 12" id="KW-0963">Cytoplasm</keyword>
<evidence type="ECO:0000256" key="7">
    <source>
        <dbReference type="ARBA" id="ARBA00022915"/>
    </source>
</evidence>
<dbReference type="InterPro" id="IPR020625">
    <property type="entry name" value="Schiff_base-form_aldolases_AS"/>
</dbReference>
<feature type="site" description="L-lysine inhibitor binding" evidence="16">
    <location>
        <position position="79"/>
    </location>
</feature>
<dbReference type="KEGG" id="gtl:EP073_01295"/>
<feature type="active site" description="Proton donor/acceptor" evidence="12 14">
    <location>
        <position position="132"/>
    </location>
</feature>
<evidence type="ECO:0000313" key="18">
    <source>
        <dbReference type="Proteomes" id="UP000287502"/>
    </source>
</evidence>
<dbReference type="PROSITE" id="PS00666">
    <property type="entry name" value="DHDPS_2"/>
    <property type="match status" value="1"/>
</dbReference>
<evidence type="ECO:0000256" key="12">
    <source>
        <dbReference type="HAMAP-Rule" id="MF_00418"/>
    </source>
</evidence>
<comment type="pathway">
    <text evidence="2 12">Amino-acid biosynthesis; L-lysine biosynthesis via DAP pathway; (S)-tetrahydrodipicolinate from L-aspartate: step 3/4.</text>
</comment>
<dbReference type="CDD" id="cd00950">
    <property type="entry name" value="DHDPS"/>
    <property type="match status" value="1"/>
</dbReference>
<dbReference type="OrthoDB" id="9782828at2"/>
<dbReference type="PANTHER" id="PTHR12128:SF66">
    <property type="entry name" value="4-HYDROXY-2-OXOGLUTARATE ALDOLASE, MITOCHONDRIAL"/>
    <property type="match status" value="1"/>
</dbReference>
<evidence type="ECO:0000256" key="5">
    <source>
        <dbReference type="ARBA" id="ARBA00022490"/>
    </source>
</evidence>
<dbReference type="SUPFAM" id="SSF51569">
    <property type="entry name" value="Aldolase"/>
    <property type="match status" value="1"/>
</dbReference>
<comment type="catalytic activity">
    <reaction evidence="11 12">
        <text>L-aspartate 4-semialdehyde + pyruvate = (2S,4S)-4-hydroxy-2,3,4,5-tetrahydrodipicolinate + H2O + H(+)</text>
        <dbReference type="Rhea" id="RHEA:34171"/>
        <dbReference type="ChEBI" id="CHEBI:15361"/>
        <dbReference type="ChEBI" id="CHEBI:15377"/>
        <dbReference type="ChEBI" id="CHEBI:15378"/>
        <dbReference type="ChEBI" id="CHEBI:67139"/>
        <dbReference type="ChEBI" id="CHEBI:537519"/>
        <dbReference type="EC" id="4.3.3.7"/>
    </reaction>
</comment>
<feature type="site" description="L-lysine inhibitor binding" evidence="16">
    <location>
        <position position="83"/>
    </location>
</feature>
<evidence type="ECO:0000256" key="9">
    <source>
        <dbReference type="ARBA" id="ARBA00023239"/>
    </source>
</evidence>
<comment type="subcellular location">
    <subcellularLocation>
        <location evidence="12">Cytoplasm</location>
    </subcellularLocation>
</comment>
<evidence type="ECO:0000256" key="2">
    <source>
        <dbReference type="ARBA" id="ARBA00005120"/>
    </source>
</evidence>
<dbReference type="InterPro" id="IPR020624">
    <property type="entry name" value="Schiff_base-form_aldolases_CS"/>
</dbReference>
<dbReference type="GO" id="GO:0008840">
    <property type="term" value="F:4-hydroxy-tetrahydrodipicolinate synthase activity"/>
    <property type="evidence" value="ECO:0007669"/>
    <property type="project" value="UniProtKB-UniRule"/>
</dbReference>